<reference evidence="6 7" key="1">
    <citation type="submission" date="2024-09" db="EMBL/GenBank/DDBJ databases">
        <authorList>
            <person name="Lee S.D."/>
        </authorList>
    </citation>
    <scope>NUCLEOTIDE SEQUENCE [LARGE SCALE GENOMIC DNA]</scope>
    <source>
        <strain evidence="6 7">N1-5</strain>
    </source>
</reference>
<dbReference type="InterPro" id="IPR001647">
    <property type="entry name" value="HTH_TetR"/>
</dbReference>
<feature type="domain" description="HTH tetR-type" evidence="5">
    <location>
        <begin position="11"/>
        <end position="70"/>
    </location>
</feature>
<gene>
    <name evidence="6" type="ORF">ACEZDJ_19925</name>
</gene>
<keyword evidence="1" id="KW-0805">Transcription regulation</keyword>
<sequence>MQDRPLRADALRNRKKILDSARDLITQYGAEVPTDAIAEAAGVAAGTLYRHFPDKAALIDAVLSGAVDELAQLTEDAWVRVERGEAGAMAEFRALAGRYVEHASRDRAIRAAADRMAQEYRFTGDRLQRATDAGRNLVARAQADGDMHPDITIEDVFLLLHTAPADAPPAARERWLTLMLAGFAAGNRPGARVADPA</sequence>
<accession>A0ABV6UQ18</accession>
<dbReference type="InterPro" id="IPR009057">
    <property type="entry name" value="Homeodomain-like_sf"/>
</dbReference>
<evidence type="ECO:0000256" key="2">
    <source>
        <dbReference type="ARBA" id="ARBA00023125"/>
    </source>
</evidence>
<evidence type="ECO:0000256" key="1">
    <source>
        <dbReference type="ARBA" id="ARBA00023015"/>
    </source>
</evidence>
<dbReference type="InterPro" id="IPR049445">
    <property type="entry name" value="TetR_SbtR-like_C"/>
</dbReference>
<evidence type="ECO:0000313" key="6">
    <source>
        <dbReference type="EMBL" id="MFC1403561.1"/>
    </source>
</evidence>
<dbReference type="PANTHER" id="PTHR30055:SF234">
    <property type="entry name" value="HTH-TYPE TRANSCRIPTIONAL REGULATOR BETI"/>
    <property type="match status" value="1"/>
</dbReference>
<dbReference type="InterPro" id="IPR036271">
    <property type="entry name" value="Tet_transcr_reg_TetR-rel_C_sf"/>
</dbReference>
<organism evidence="6 7">
    <name type="scientific">Streptacidiphilus cavernicola</name>
    <dbReference type="NCBI Taxonomy" id="3342716"/>
    <lineage>
        <taxon>Bacteria</taxon>
        <taxon>Bacillati</taxon>
        <taxon>Actinomycetota</taxon>
        <taxon>Actinomycetes</taxon>
        <taxon>Kitasatosporales</taxon>
        <taxon>Streptomycetaceae</taxon>
        <taxon>Streptacidiphilus</taxon>
    </lineage>
</organism>
<dbReference type="PRINTS" id="PR00455">
    <property type="entry name" value="HTHTETR"/>
</dbReference>
<feature type="DNA-binding region" description="H-T-H motif" evidence="4">
    <location>
        <begin position="33"/>
        <end position="52"/>
    </location>
</feature>
<dbReference type="Pfam" id="PF21597">
    <property type="entry name" value="TetR_C_43"/>
    <property type="match status" value="1"/>
</dbReference>
<comment type="caution">
    <text evidence="6">The sequence shown here is derived from an EMBL/GenBank/DDBJ whole genome shotgun (WGS) entry which is preliminary data.</text>
</comment>
<keyword evidence="7" id="KW-1185">Reference proteome</keyword>
<evidence type="ECO:0000259" key="5">
    <source>
        <dbReference type="PROSITE" id="PS50977"/>
    </source>
</evidence>
<evidence type="ECO:0000256" key="3">
    <source>
        <dbReference type="ARBA" id="ARBA00023163"/>
    </source>
</evidence>
<dbReference type="RefSeq" id="WP_051725423.1">
    <property type="nucleotide sequence ID" value="NZ_JBHEZZ010000010.1"/>
</dbReference>
<dbReference type="PROSITE" id="PS50977">
    <property type="entry name" value="HTH_TETR_2"/>
    <property type="match status" value="1"/>
</dbReference>
<dbReference type="Proteomes" id="UP001592528">
    <property type="component" value="Unassembled WGS sequence"/>
</dbReference>
<name>A0ABV6UQ18_9ACTN</name>
<keyword evidence="3" id="KW-0804">Transcription</keyword>
<proteinExistence type="predicted"/>
<evidence type="ECO:0000256" key="4">
    <source>
        <dbReference type="PROSITE-ProRule" id="PRU00335"/>
    </source>
</evidence>
<evidence type="ECO:0000313" key="7">
    <source>
        <dbReference type="Proteomes" id="UP001592528"/>
    </source>
</evidence>
<dbReference type="InterPro" id="IPR050109">
    <property type="entry name" value="HTH-type_TetR-like_transc_reg"/>
</dbReference>
<dbReference type="SUPFAM" id="SSF46689">
    <property type="entry name" value="Homeodomain-like"/>
    <property type="match status" value="1"/>
</dbReference>
<keyword evidence="2 4" id="KW-0238">DNA-binding</keyword>
<protein>
    <submittedName>
        <fullName evidence="6">TetR/AcrR family transcriptional regulator</fullName>
    </submittedName>
</protein>
<dbReference type="PANTHER" id="PTHR30055">
    <property type="entry name" value="HTH-TYPE TRANSCRIPTIONAL REGULATOR RUTR"/>
    <property type="match status" value="1"/>
</dbReference>
<dbReference type="EMBL" id="JBHEZZ010000010">
    <property type="protein sequence ID" value="MFC1403561.1"/>
    <property type="molecule type" value="Genomic_DNA"/>
</dbReference>
<dbReference type="SUPFAM" id="SSF48498">
    <property type="entry name" value="Tetracyclin repressor-like, C-terminal domain"/>
    <property type="match status" value="1"/>
</dbReference>
<dbReference type="Gene3D" id="1.10.357.10">
    <property type="entry name" value="Tetracycline Repressor, domain 2"/>
    <property type="match status" value="1"/>
</dbReference>
<dbReference type="Pfam" id="PF00440">
    <property type="entry name" value="TetR_N"/>
    <property type="match status" value="1"/>
</dbReference>